<sequence length="224" mass="23574">MKISKFFASAGLSVLALMLSACASGPVTPDWQLTAAASLERSVAAYLSGSDRVADQEFARARSALASTGQATLVARAELMRCASQVSSLMFKDCPGFEALRVDAAAPELAYAAYLAGSAQPSDIVLLPEAQRSAYAASASAQLAKVAAIKDPFARLVAAGVLMRSGRADPALIGLAVDSAAGQGWRRPLLAWLTVQAMRAEKSGEQQEAQRLRRRMALVEQTSR</sequence>
<feature type="region of interest" description="Disordered" evidence="1">
    <location>
        <begin position="203"/>
        <end position="224"/>
    </location>
</feature>
<keyword evidence="4" id="KW-1185">Reference proteome</keyword>
<dbReference type="RefSeq" id="WP_126127964.1">
    <property type="nucleotide sequence ID" value="NZ_CP034464.1"/>
</dbReference>
<evidence type="ECO:0000256" key="1">
    <source>
        <dbReference type="SAM" id="MobiDB-lite"/>
    </source>
</evidence>
<reference evidence="3 4" key="1">
    <citation type="journal article" date="2011" name="Int. J. Syst. Evol. Microbiol.">
        <title>Description of Undibacterium oligocarboniphilum sp. nov., isolated from purified water, and Undibacterium pigrum strain CCUG 49012 as the type strain of Undibacterium parvum sp. nov., and emended descriptions of the genus Undibacterium and the species Undibacterium pigrum.</title>
        <authorList>
            <person name="Eder W."/>
            <person name="Wanner G."/>
            <person name="Ludwig W."/>
            <person name="Busse H.J."/>
            <person name="Ziemke-Kageler F."/>
            <person name="Lang E."/>
        </authorList>
    </citation>
    <scope>NUCLEOTIDE SEQUENCE [LARGE SCALE GENOMIC DNA]</scope>
    <source>
        <strain evidence="3 4">DSM 23061</strain>
    </source>
</reference>
<accession>A0A3Q9BR27</accession>
<evidence type="ECO:0008006" key="5">
    <source>
        <dbReference type="Google" id="ProtNLM"/>
    </source>
</evidence>
<dbReference type="AlphaFoldDB" id="A0A3Q9BR27"/>
<feature type="signal peptide" evidence="2">
    <location>
        <begin position="1"/>
        <end position="23"/>
    </location>
</feature>
<feature type="chain" id="PRO_5018693642" description="DUF4398 domain-containing protein" evidence="2">
    <location>
        <begin position="24"/>
        <end position="224"/>
    </location>
</feature>
<dbReference type="EMBL" id="CP034464">
    <property type="protein sequence ID" value="AZP12585.1"/>
    <property type="molecule type" value="Genomic_DNA"/>
</dbReference>
<organism evidence="3 4">
    <name type="scientific">Undibacterium parvum</name>
    <dbReference type="NCBI Taxonomy" id="401471"/>
    <lineage>
        <taxon>Bacteria</taxon>
        <taxon>Pseudomonadati</taxon>
        <taxon>Pseudomonadota</taxon>
        <taxon>Betaproteobacteria</taxon>
        <taxon>Burkholderiales</taxon>
        <taxon>Oxalobacteraceae</taxon>
        <taxon>Undibacterium</taxon>
    </lineage>
</organism>
<dbReference type="KEGG" id="upv:EJN92_11565"/>
<dbReference type="PROSITE" id="PS51257">
    <property type="entry name" value="PROKAR_LIPOPROTEIN"/>
    <property type="match status" value="1"/>
</dbReference>
<protein>
    <recommendedName>
        <fullName evidence="5">DUF4398 domain-containing protein</fullName>
    </recommendedName>
</protein>
<name>A0A3Q9BR27_9BURK</name>
<evidence type="ECO:0000256" key="2">
    <source>
        <dbReference type="SAM" id="SignalP"/>
    </source>
</evidence>
<evidence type="ECO:0000313" key="4">
    <source>
        <dbReference type="Proteomes" id="UP000275663"/>
    </source>
</evidence>
<evidence type="ECO:0000313" key="3">
    <source>
        <dbReference type="EMBL" id="AZP12585.1"/>
    </source>
</evidence>
<dbReference type="OrthoDB" id="8562564at2"/>
<gene>
    <name evidence="3" type="ORF">EJN92_11565</name>
</gene>
<proteinExistence type="predicted"/>
<keyword evidence="2" id="KW-0732">Signal</keyword>
<dbReference type="Proteomes" id="UP000275663">
    <property type="component" value="Chromosome"/>
</dbReference>